<feature type="domain" description="Protein kinase" evidence="17">
    <location>
        <begin position="446"/>
        <end position="706"/>
    </location>
</feature>
<feature type="region of interest" description="Disordered" evidence="16">
    <location>
        <begin position="36"/>
        <end position="62"/>
    </location>
</feature>
<evidence type="ECO:0000256" key="7">
    <source>
        <dbReference type="ARBA" id="ARBA00022741"/>
    </source>
</evidence>
<dbReference type="PROSITE" id="PS50011">
    <property type="entry name" value="PROTEIN_KINASE_DOM"/>
    <property type="match status" value="1"/>
</dbReference>
<evidence type="ECO:0000259" key="17">
    <source>
        <dbReference type="PROSITE" id="PS50011"/>
    </source>
</evidence>
<evidence type="ECO:0000256" key="12">
    <source>
        <dbReference type="ARBA" id="ARBA00047462"/>
    </source>
</evidence>
<dbReference type="SUPFAM" id="SSF56112">
    <property type="entry name" value="Protein kinase-like (PK-like)"/>
    <property type="match status" value="1"/>
</dbReference>
<dbReference type="Gene3D" id="2.60.120.10">
    <property type="entry name" value="Jelly Rolls"/>
    <property type="match status" value="1"/>
</dbReference>
<dbReference type="CDD" id="cd05572">
    <property type="entry name" value="STKc_cGK"/>
    <property type="match status" value="1"/>
</dbReference>
<accession>A0A914IB79</accession>
<keyword evidence="4 13" id="KW-0723">Serine/threonine-protein kinase</keyword>
<dbReference type="Proteomes" id="UP000887572">
    <property type="component" value="Unplaced"/>
</dbReference>
<dbReference type="GO" id="GO:0030553">
    <property type="term" value="F:cGMP binding"/>
    <property type="evidence" value="ECO:0007669"/>
    <property type="project" value="UniProtKB-KW"/>
</dbReference>
<dbReference type="InterPro" id="IPR002374">
    <property type="entry name" value="cGMP_dep_kinase"/>
</dbReference>
<comment type="similarity">
    <text evidence="2 13">Belongs to the protein kinase superfamily. AGC Ser/Thr protein kinase family. cGMP subfamily.</text>
</comment>
<dbReference type="PROSITE" id="PS51285">
    <property type="entry name" value="AGC_KINASE_CTER"/>
    <property type="match status" value="1"/>
</dbReference>
<comment type="cofactor">
    <cofactor evidence="1">
        <name>Mg(2+)</name>
        <dbReference type="ChEBI" id="CHEBI:18420"/>
    </cofactor>
</comment>
<dbReference type="Pfam" id="PF00027">
    <property type="entry name" value="cNMP_binding"/>
    <property type="match status" value="1"/>
</dbReference>
<sequence>MERLRRVELLSEIARRDELIAQLQEELSVLRMTATEEGKGGNELEEKLGEVGGGGSLPSKGEGEEFEKYLRPMGHRQMFPSCEDFTHARKIAVSAESGQQQQQGHSQQQGKSGREKDKRTAETIRAAILSNEFLRQLDSEEIGQMIERMRPVQMEVGTQIVRQGELSSELFVLEEGRVQVTKDRRFVRIMEGPCVFGELAILYHCERTATVIALSHCRLWALHRTAFHTVMVHNAKSRQEQSFNHLKRLGANKGPFLSTLLGEGQLLALAGQVREEFWQFRTEVERTQLRGRIYVITKGRITVRRRPSNDSPPELSVLTVGDAIGLGQFVREDGNGHNGLSSRIHSHNCHYFVDSVEGCTLLAMLAEQVAAKLPPSLCHSHHPHSPKLEHHQGEHPDPHLQQSSSSSSLADENTNDSLAMRREHFEGDGDNGSRRDGPTAATANERAEVNECDSVEFGHLELADLKTHFDTDRVYALKVLNKRHVKEMNQVEHVLNERSILLSCHCNFIVRLYKTFRDAEKLYMLMEYCPGGEVWTMLRNWGRFDEPTARFYCASALEAFDYLHRRMIIYRDLKPENMLLDANGNPKLVDFGFAKKLQSDGSRAWTFCGTAEYVAPEVILNKGQDCAVDLWSLGIFMFELLSGSPPFASTDPMHTYNSILRGVQLLAWPRYMGDNARNLICKFCRRDPTQRLGYGRIEDARQDIWFKGFDFTSFRRQTMRPPIRPKIRGLTDTQNFDRYPSTDNFACGSDESGWDDDF</sequence>
<dbReference type="EC" id="2.7.11.12" evidence="3 13"/>
<evidence type="ECO:0000313" key="20">
    <source>
        <dbReference type="Proteomes" id="UP000887572"/>
    </source>
</evidence>
<name>A0A914IB79_GLORO</name>
<dbReference type="PROSITE" id="PS50042">
    <property type="entry name" value="CNMP_BINDING_3"/>
    <property type="match status" value="1"/>
</dbReference>
<keyword evidence="9 13" id="KW-0067">ATP-binding</keyword>
<dbReference type="CDD" id="cd00038">
    <property type="entry name" value="CAP_ED"/>
    <property type="match status" value="1"/>
</dbReference>
<keyword evidence="8 13" id="KW-0418">Kinase</keyword>
<evidence type="ECO:0000256" key="14">
    <source>
        <dbReference type="PIRSR" id="PIRSR000559-1"/>
    </source>
</evidence>
<feature type="compositionally biased region" description="Low complexity" evidence="16">
    <location>
        <begin position="97"/>
        <end position="111"/>
    </location>
</feature>
<dbReference type="PROSITE" id="PS00108">
    <property type="entry name" value="PROTEIN_KINASE_ST"/>
    <property type="match status" value="1"/>
</dbReference>
<feature type="active site" description="Proton acceptor" evidence="14">
    <location>
        <position position="572"/>
    </location>
</feature>
<feature type="region of interest" description="Disordered" evidence="16">
    <location>
        <begin position="94"/>
        <end position="119"/>
    </location>
</feature>
<evidence type="ECO:0000256" key="6">
    <source>
        <dbReference type="ARBA" id="ARBA00022679"/>
    </source>
</evidence>
<protein>
    <recommendedName>
        <fullName evidence="3 13">cGMP-dependent protein kinase</fullName>
        <ecNumber evidence="3 13">2.7.11.12</ecNumber>
    </recommendedName>
</protein>
<feature type="domain" description="Cyclic nucleotide-binding" evidence="18">
    <location>
        <begin position="133"/>
        <end position="248"/>
    </location>
</feature>
<dbReference type="InterPro" id="IPR035014">
    <property type="entry name" value="STKc_cGK"/>
</dbReference>
<dbReference type="PROSITE" id="PS00889">
    <property type="entry name" value="CNMP_BINDING_2"/>
    <property type="match status" value="1"/>
</dbReference>
<dbReference type="InterPro" id="IPR000961">
    <property type="entry name" value="AGC-kinase_C"/>
</dbReference>
<evidence type="ECO:0000256" key="11">
    <source>
        <dbReference type="ARBA" id="ARBA00047298"/>
    </source>
</evidence>
<dbReference type="Pfam" id="PF00069">
    <property type="entry name" value="Pkinase"/>
    <property type="match status" value="1"/>
</dbReference>
<dbReference type="PANTHER" id="PTHR24353">
    <property type="entry name" value="CYCLIC NUCLEOTIDE-DEPENDENT PROTEIN KINASE"/>
    <property type="match status" value="1"/>
</dbReference>
<evidence type="ECO:0000259" key="19">
    <source>
        <dbReference type="PROSITE" id="PS51285"/>
    </source>
</evidence>
<organism evidence="20 21">
    <name type="scientific">Globodera rostochiensis</name>
    <name type="common">Golden nematode worm</name>
    <name type="synonym">Heterodera rostochiensis</name>
    <dbReference type="NCBI Taxonomy" id="31243"/>
    <lineage>
        <taxon>Eukaryota</taxon>
        <taxon>Metazoa</taxon>
        <taxon>Ecdysozoa</taxon>
        <taxon>Nematoda</taxon>
        <taxon>Chromadorea</taxon>
        <taxon>Rhabditida</taxon>
        <taxon>Tylenchina</taxon>
        <taxon>Tylenchomorpha</taxon>
        <taxon>Tylenchoidea</taxon>
        <taxon>Heteroderidae</taxon>
        <taxon>Heteroderinae</taxon>
        <taxon>Globodera</taxon>
    </lineage>
</organism>
<keyword evidence="6 13" id="KW-0808">Transferase</keyword>
<evidence type="ECO:0000256" key="9">
    <source>
        <dbReference type="ARBA" id="ARBA00022840"/>
    </source>
</evidence>
<dbReference type="InterPro" id="IPR018490">
    <property type="entry name" value="cNMP-bd_dom_sf"/>
</dbReference>
<dbReference type="InterPro" id="IPR014710">
    <property type="entry name" value="RmlC-like_jellyroll"/>
</dbReference>
<proteinExistence type="inferred from homology"/>
<dbReference type="AlphaFoldDB" id="A0A914IB79"/>
<evidence type="ECO:0000256" key="10">
    <source>
        <dbReference type="ARBA" id="ARBA00022992"/>
    </source>
</evidence>
<dbReference type="Gene3D" id="3.30.200.20">
    <property type="entry name" value="Phosphorylase Kinase, domain 1"/>
    <property type="match status" value="1"/>
</dbReference>
<dbReference type="InterPro" id="IPR008271">
    <property type="entry name" value="Ser/Thr_kinase_AS"/>
</dbReference>
<evidence type="ECO:0000256" key="4">
    <source>
        <dbReference type="ARBA" id="ARBA00022527"/>
    </source>
</evidence>
<dbReference type="SMART" id="SM00133">
    <property type="entry name" value="S_TK_X"/>
    <property type="match status" value="1"/>
</dbReference>
<keyword evidence="5 13" id="KW-0140">cGMP</keyword>
<reference evidence="21" key="1">
    <citation type="submission" date="2022-11" db="UniProtKB">
        <authorList>
            <consortium name="WormBaseParasite"/>
        </authorList>
    </citation>
    <scope>IDENTIFICATION</scope>
</reference>
<evidence type="ECO:0000313" key="21">
    <source>
        <dbReference type="WBParaSite" id="Gr19_v10_g8340.t3"/>
    </source>
</evidence>
<evidence type="ECO:0000256" key="13">
    <source>
        <dbReference type="PIRNR" id="PIRNR000559"/>
    </source>
</evidence>
<dbReference type="PIRSF" id="PIRSF000559">
    <property type="entry name" value="cGMP-dep_kinase"/>
    <property type="match status" value="1"/>
</dbReference>
<dbReference type="InterPro" id="IPR000595">
    <property type="entry name" value="cNMP-bd_dom"/>
</dbReference>
<keyword evidence="10 13" id="KW-0142">cGMP-binding</keyword>
<evidence type="ECO:0000256" key="15">
    <source>
        <dbReference type="PIRSR" id="PIRSR000559-2"/>
    </source>
</evidence>
<dbReference type="InterPro" id="IPR018488">
    <property type="entry name" value="cNMP-bd_CS"/>
</dbReference>
<feature type="binding site" evidence="15">
    <location>
        <position position="478"/>
    </location>
    <ligand>
        <name>ATP</name>
        <dbReference type="ChEBI" id="CHEBI:30616"/>
    </ligand>
</feature>
<comment type="catalytic activity">
    <reaction evidence="12">
        <text>L-seryl-[protein] + ATP = O-phospho-L-seryl-[protein] + ADP + H(+)</text>
        <dbReference type="Rhea" id="RHEA:17989"/>
        <dbReference type="Rhea" id="RHEA-COMP:9863"/>
        <dbReference type="Rhea" id="RHEA-COMP:11604"/>
        <dbReference type="ChEBI" id="CHEBI:15378"/>
        <dbReference type="ChEBI" id="CHEBI:29999"/>
        <dbReference type="ChEBI" id="CHEBI:30616"/>
        <dbReference type="ChEBI" id="CHEBI:83421"/>
        <dbReference type="ChEBI" id="CHEBI:456216"/>
        <dbReference type="EC" id="2.7.11.12"/>
    </reaction>
</comment>
<feature type="compositionally biased region" description="Basic and acidic residues" evidence="16">
    <location>
        <begin position="386"/>
        <end position="398"/>
    </location>
</feature>
<keyword evidence="7 13" id="KW-0547">Nucleotide-binding</keyword>
<evidence type="ECO:0000256" key="2">
    <source>
        <dbReference type="ARBA" id="ARBA00006352"/>
    </source>
</evidence>
<comment type="catalytic activity">
    <reaction evidence="11 13">
        <text>L-threonyl-[protein] + ATP = O-phospho-L-threonyl-[protein] + ADP + H(+)</text>
        <dbReference type="Rhea" id="RHEA:46608"/>
        <dbReference type="Rhea" id="RHEA-COMP:11060"/>
        <dbReference type="Rhea" id="RHEA-COMP:11605"/>
        <dbReference type="ChEBI" id="CHEBI:15378"/>
        <dbReference type="ChEBI" id="CHEBI:30013"/>
        <dbReference type="ChEBI" id="CHEBI:30616"/>
        <dbReference type="ChEBI" id="CHEBI:61977"/>
        <dbReference type="ChEBI" id="CHEBI:456216"/>
        <dbReference type="EC" id="2.7.11.12"/>
    </reaction>
</comment>
<dbReference type="SMART" id="SM00100">
    <property type="entry name" value="cNMP"/>
    <property type="match status" value="1"/>
</dbReference>
<evidence type="ECO:0000256" key="5">
    <source>
        <dbReference type="ARBA" id="ARBA00022535"/>
    </source>
</evidence>
<dbReference type="WBParaSite" id="Gr19_v10_g8340.t3">
    <property type="protein sequence ID" value="Gr19_v10_g8340.t3"/>
    <property type="gene ID" value="Gr19_v10_g8340"/>
</dbReference>
<dbReference type="InterPro" id="IPR011009">
    <property type="entry name" value="Kinase-like_dom_sf"/>
</dbReference>
<feature type="domain" description="AGC-kinase C-terminal" evidence="19">
    <location>
        <begin position="707"/>
        <end position="758"/>
    </location>
</feature>
<dbReference type="SUPFAM" id="SSF51206">
    <property type="entry name" value="cAMP-binding domain-like"/>
    <property type="match status" value="1"/>
</dbReference>
<dbReference type="PANTHER" id="PTHR24353:SF91">
    <property type="match status" value="1"/>
</dbReference>
<dbReference type="SMART" id="SM00220">
    <property type="entry name" value="S_TKc"/>
    <property type="match status" value="1"/>
</dbReference>
<evidence type="ECO:0000259" key="18">
    <source>
        <dbReference type="PROSITE" id="PS50042"/>
    </source>
</evidence>
<dbReference type="GO" id="GO:0004692">
    <property type="term" value="F:cGMP-dependent protein kinase activity"/>
    <property type="evidence" value="ECO:0007669"/>
    <property type="project" value="UniProtKB-EC"/>
</dbReference>
<feature type="compositionally biased region" description="Basic and acidic residues" evidence="16">
    <location>
        <begin position="419"/>
        <end position="437"/>
    </location>
</feature>
<feature type="compositionally biased region" description="Basic and acidic residues" evidence="16">
    <location>
        <begin position="36"/>
        <end position="49"/>
    </location>
</feature>
<evidence type="ECO:0000256" key="3">
    <source>
        <dbReference type="ARBA" id="ARBA00012428"/>
    </source>
</evidence>
<keyword evidence="20" id="KW-1185">Reference proteome</keyword>
<dbReference type="InterPro" id="IPR000719">
    <property type="entry name" value="Prot_kinase_dom"/>
</dbReference>
<dbReference type="Gene3D" id="1.10.510.10">
    <property type="entry name" value="Transferase(Phosphotransferase) domain 1"/>
    <property type="match status" value="1"/>
</dbReference>
<evidence type="ECO:0000256" key="16">
    <source>
        <dbReference type="SAM" id="MobiDB-lite"/>
    </source>
</evidence>
<dbReference type="GO" id="GO:0005524">
    <property type="term" value="F:ATP binding"/>
    <property type="evidence" value="ECO:0007669"/>
    <property type="project" value="UniProtKB-KW"/>
</dbReference>
<evidence type="ECO:0000256" key="8">
    <source>
        <dbReference type="ARBA" id="ARBA00022777"/>
    </source>
</evidence>
<dbReference type="FunFam" id="1.10.510.10:FF:000571">
    <property type="entry name" value="Maternal embryonic leucine zipper kinase"/>
    <property type="match status" value="1"/>
</dbReference>
<feature type="region of interest" description="Disordered" evidence="16">
    <location>
        <begin position="376"/>
        <end position="447"/>
    </location>
</feature>
<evidence type="ECO:0000256" key="1">
    <source>
        <dbReference type="ARBA" id="ARBA00001946"/>
    </source>
</evidence>